<keyword evidence="2" id="KW-1185">Reference proteome</keyword>
<comment type="caution">
    <text evidence="1">The sequence shown here is derived from an EMBL/GenBank/DDBJ whole genome shotgun (WGS) entry which is preliminary data.</text>
</comment>
<organism evidence="1 2">
    <name type="scientific">Parelaphostrongylus tenuis</name>
    <name type="common">Meningeal worm</name>
    <dbReference type="NCBI Taxonomy" id="148309"/>
    <lineage>
        <taxon>Eukaryota</taxon>
        <taxon>Metazoa</taxon>
        <taxon>Ecdysozoa</taxon>
        <taxon>Nematoda</taxon>
        <taxon>Chromadorea</taxon>
        <taxon>Rhabditida</taxon>
        <taxon>Rhabditina</taxon>
        <taxon>Rhabditomorpha</taxon>
        <taxon>Strongyloidea</taxon>
        <taxon>Metastrongylidae</taxon>
        <taxon>Parelaphostrongylus</taxon>
    </lineage>
</organism>
<dbReference type="AlphaFoldDB" id="A0AAD5QSQ7"/>
<dbReference type="EMBL" id="JAHQIW010004653">
    <property type="protein sequence ID" value="KAJ1363253.1"/>
    <property type="molecule type" value="Genomic_DNA"/>
</dbReference>
<evidence type="ECO:0000313" key="1">
    <source>
        <dbReference type="EMBL" id="KAJ1363253.1"/>
    </source>
</evidence>
<dbReference type="Proteomes" id="UP001196413">
    <property type="component" value="Unassembled WGS sequence"/>
</dbReference>
<dbReference type="Gene3D" id="1.20.940.10">
    <property type="entry name" value="Functional domain of the splicing factor Prp18"/>
    <property type="match status" value="1"/>
</dbReference>
<name>A0AAD5QSQ7_PARTN</name>
<reference evidence="1" key="1">
    <citation type="submission" date="2021-06" db="EMBL/GenBank/DDBJ databases">
        <title>Parelaphostrongylus tenuis whole genome reference sequence.</title>
        <authorList>
            <person name="Garwood T.J."/>
            <person name="Larsen P.A."/>
            <person name="Fountain-Jones N.M."/>
            <person name="Garbe J.R."/>
            <person name="Macchietto M.G."/>
            <person name="Kania S.A."/>
            <person name="Gerhold R.W."/>
            <person name="Richards J.E."/>
            <person name="Wolf T.M."/>
        </authorList>
    </citation>
    <scope>NUCLEOTIDE SEQUENCE</scope>
    <source>
        <strain evidence="1">MNPRO001-30</strain>
        <tissue evidence="1">Meninges</tissue>
    </source>
</reference>
<accession>A0AAD5QSQ7</accession>
<gene>
    <name evidence="1" type="ORF">KIN20_023080</name>
</gene>
<sequence>MPSSSVKREAHRPIYDIFTVARDTSAGAKSVDTFPPHSNSIPNQLTTQVAWAASSADSTSNAKTSSHSTQKTAFPSTSFDSTFPSLHLNDVIVSLPNSVVDSARRPSTHEGVNYRPVTKAPGDVSMSRQQIIICLSLASEKLSPNISRGVQLRISELKEAIDEGRVSERCLKSLNYVVDAIDRANYDDAHRFFDRMRLEFADEMGPWAQQGIRLLINELRRPTSRIGSAGPSTRS</sequence>
<evidence type="ECO:0000313" key="2">
    <source>
        <dbReference type="Proteomes" id="UP001196413"/>
    </source>
</evidence>
<proteinExistence type="predicted"/>
<protein>
    <submittedName>
        <fullName evidence="1">Uncharacterized protein</fullName>
    </submittedName>
</protein>